<dbReference type="SUPFAM" id="SSF48403">
    <property type="entry name" value="Ankyrin repeat"/>
    <property type="match status" value="1"/>
</dbReference>
<dbReference type="InterPro" id="IPR051165">
    <property type="entry name" value="Multifunctional_ANK_Repeat"/>
</dbReference>
<evidence type="ECO:0000256" key="1">
    <source>
        <dbReference type="ARBA" id="ARBA00022737"/>
    </source>
</evidence>
<evidence type="ECO:0000313" key="4">
    <source>
        <dbReference type="EMBL" id="EIJ40946.1"/>
    </source>
</evidence>
<dbReference type="Pfam" id="PF12796">
    <property type="entry name" value="Ank_2"/>
    <property type="match status" value="4"/>
</dbReference>
<dbReference type="HOGENOM" id="CLU_590083_0_0_6"/>
<dbReference type="PRINTS" id="PR01415">
    <property type="entry name" value="ANKYRIN"/>
</dbReference>
<feature type="repeat" description="ANK" evidence="3">
    <location>
        <begin position="72"/>
        <end position="104"/>
    </location>
</feature>
<dbReference type="Gene3D" id="1.25.40.20">
    <property type="entry name" value="Ankyrin repeat-containing domain"/>
    <property type="match status" value="2"/>
</dbReference>
<evidence type="ECO:0000256" key="2">
    <source>
        <dbReference type="ARBA" id="ARBA00023043"/>
    </source>
</evidence>
<dbReference type="SMART" id="SM00248">
    <property type="entry name" value="ANK"/>
    <property type="match status" value="9"/>
</dbReference>
<evidence type="ECO:0000313" key="5">
    <source>
        <dbReference type="Proteomes" id="UP000005744"/>
    </source>
</evidence>
<reference evidence="4 5" key="1">
    <citation type="submission" date="2011-11" db="EMBL/GenBank/DDBJ databases">
        <title>Improved High-Quality Draft sequence of Beggiatoa alba B18lD.</title>
        <authorList>
            <consortium name="US DOE Joint Genome Institute"/>
            <person name="Lucas S."/>
            <person name="Han J."/>
            <person name="Lapidus A."/>
            <person name="Cheng J.-F."/>
            <person name="Goodwin L."/>
            <person name="Pitluck S."/>
            <person name="Peters L."/>
            <person name="Mikhailova N."/>
            <person name="Held B."/>
            <person name="Detter J.C."/>
            <person name="Han C."/>
            <person name="Tapia R."/>
            <person name="Land M."/>
            <person name="Hauser L."/>
            <person name="Kyrpides N."/>
            <person name="Ivanova N."/>
            <person name="Pagani I."/>
            <person name="Samuel K."/>
            <person name="Teske A."/>
            <person name="Mueller J."/>
            <person name="Woyke T."/>
        </authorList>
    </citation>
    <scope>NUCLEOTIDE SEQUENCE [LARGE SCALE GENOMIC DNA]</scope>
    <source>
        <strain evidence="4 5">B18LD</strain>
    </source>
</reference>
<feature type="repeat" description="ANK" evidence="3">
    <location>
        <begin position="282"/>
        <end position="314"/>
    </location>
</feature>
<keyword evidence="2 3" id="KW-0040">ANK repeat</keyword>
<protein>
    <submittedName>
        <fullName evidence="4">Ankyrin repeat-containing protein</fullName>
    </submittedName>
</protein>
<name>I3CBF3_9GAMM</name>
<dbReference type="OrthoDB" id="5621598at2"/>
<feature type="repeat" description="ANK" evidence="3">
    <location>
        <begin position="315"/>
        <end position="340"/>
    </location>
</feature>
<dbReference type="Proteomes" id="UP000005744">
    <property type="component" value="Unassembled WGS sequence"/>
</dbReference>
<keyword evidence="1" id="KW-0677">Repeat</keyword>
<dbReference type="Pfam" id="PF00023">
    <property type="entry name" value="Ank"/>
    <property type="match status" value="1"/>
</dbReference>
<dbReference type="InterPro" id="IPR036770">
    <property type="entry name" value="Ankyrin_rpt-contain_sf"/>
</dbReference>
<dbReference type="AlphaFoldDB" id="I3CBF3"/>
<accession>I3CBF3</accession>
<feature type="repeat" description="ANK" evidence="3">
    <location>
        <begin position="200"/>
        <end position="233"/>
    </location>
</feature>
<keyword evidence="5" id="KW-1185">Reference proteome</keyword>
<evidence type="ECO:0000256" key="3">
    <source>
        <dbReference type="PROSITE-ProRule" id="PRU00023"/>
    </source>
</evidence>
<dbReference type="PROSITE" id="PS50088">
    <property type="entry name" value="ANK_REPEAT"/>
    <property type="match status" value="7"/>
</dbReference>
<dbReference type="PANTHER" id="PTHR24123">
    <property type="entry name" value="ANKYRIN REPEAT-CONTAINING"/>
    <property type="match status" value="1"/>
</dbReference>
<feature type="repeat" description="ANK" evidence="3">
    <location>
        <begin position="377"/>
        <end position="409"/>
    </location>
</feature>
<feature type="repeat" description="ANK" evidence="3">
    <location>
        <begin position="344"/>
        <end position="376"/>
    </location>
</feature>
<sequence>MSFLKKIRNLVTQNSNEIAVTEAVHAFSPEALDSPPNYVFINALHAAKQGDLAKIQSYLQFNKNYVFCRNWEDRTLLHDAVSTARVEVVKYLLEQGADANAICKEQTPLHFAIEGDVREMANKTPEQFLEYRKRRREVIRLLLNHHADFNIANENGEFPLHVAAKLGLFELIDVLLSAGDDVNKLTAPPEQTDEKTVINAARPPLLLACKYSKELKTIQLLLNKGANPNVTDQEPGYNALHYLVAYRAAKQEKEVKESRLRDVALLLIKAGIDVNALTNDVEAQTALHLAVNNDYFSLVELLVQHGANLELKNAKGLMPLGIAARNGDARMAEYLLKKGAGARRSRVLFHAASCTKNDTVLRMLLDQGMDVNLPDEEGYTPIFAAIAAYSLHNVKLLMEKGVDLTQRSPKGQTVLELAFACWGEVSNLTGETVSQERKQAESDAKEIIRLLGGFERPEKRLFV</sequence>
<organism evidence="4 5">
    <name type="scientific">Beggiatoa alba B18LD</name>
    <dbReference type="NCBI Taxonomy" id="395493"/>
    <lineage>
        <taxon>Bacteria</taxon>
        <taxon>Pseudomonadati</taxon>
        <taxon>Pseudomonadota</taxon>
        <taxon>Gammaproteobacteria</taxon>
        <taxon>Thiotrichales</taxon>
        <taxon>Thiotrichaceae</taxon>
        <taxon>Beggiatoa</taxon>
    </lineage>
</organism>
<gene>
    <name evidence="4" type="ORF">BegalDRAFT_0019</name>
</gene>
<dbReference type="InterPro" id="IPR002110">
    <property type="entry name" value="Ankyrin_rpt"/>
</dbReference>
<dbReference type="PROSITE" id="PS50297">
    <property type="entry name" value="ANK_REP_REGION"/>
    <property type="match status" value="4"/>
</dbReference>
<proteinExistence type="predicted"/>
<dbReference type="RefSeq" id="WP_002682451.1">
    <property type="nucleotide sequence ID" value="NZ_JH600070.1"/>
</dbReference>
<dbReference type="EMBL" id="JH600070">
    <property type="protein sequence ID" value="EIJ40946.1"/>
    <property type="molecule type" value="Genomic_DNA"/>
</dbReference>
<feature type="repeat" description="ANK" evidence="3">
    <location>
        <begin position="155"/>
        <end position="187"/>
    </location>
</feature>
<dbReference type="STRING" id="395493.BegalDRAFT_0019"/>
<dbReference type="PANTHER" id="PTHR24123:SF33">
    <property type="entry name" value="PROTEIN HOS4"/>
    <property type="match status" value="1"/>
</dbReference>
<dbReference type="eggNOG" id="COG0666">
    <property type="taxonomic scope" value="Bacteria"/>
</dbReference>